<evidence type="ECO:0000313" key="1">
    <source>
        <dbReference type="EMBL" id="GGY95224.1"/>
    </source>
</evidence>
<dbReference type="Gene3D" id="3.30.450.40">
    <property type="match status" value="1"/>
</dbReference>
<sequence length="250" mass="25817">MSAGDRGPAPDGAPPPPDGLAECLAGVSHAARKGDGLRAVPAGTARRIGLDALTVSAVVCGGLPELVWSDPPEGLGPELEELQFALGDGPTSQVARQGRPLTEPDLAAAEFARWPGFLSAVAHTPARAVIAVPLQLGAATVGVLAGYRTSPGAPTAALRRDFHRLGRLLLTLLMNSVNTAPAGENGTEADLVLYRAETHQAVGFLSSALGIPLDEALLRLRARAAADDRPLTDLALALLERRLSAETFDV</sequence>
<evidence type="ECO:0008006" key="3">
    <source>
        <dbReference type="Google" id="ProtNLM"/>
    </source>
</evidence>
<dbReference type="RefSeq" id="WP_189855959.1">
    <property type="nucleotide sequence ID" value="NZ_BMVW01000001.1"/>
</dbReference>
<gene>
    <name evidence="1" type="ORF">GCM10010365_12600</name>
</gene>
<comment type="caution">
    <text evidence="1">The sequence shown here is derived from an EMBL/GenBank/DDBJ whole genome shotgun (WGS) entry which is preliminary data.</text>
</comment>
<dbReference type="Proteomes" id="UP000622166">
    <property type="component" value="Unassembled WGS sequence"/>
</dbReference>
<protein>
    <recommendedName>
        <fullName evidence="3">ANTAR domain-containing protein</fullName>
    </recommendedName>
</protein>
<dbReference type="EMBL" id="BMVW01000001">
    <property type="protein sequence ID" value="GGY95224.1"/>
    <property type="molecule type" value="Genomic_DNA"/>
</dbReference>
<dbReference type="AlphaFoldDB" id="A0A918PA58"/>
<reference evidence="1" key="1">
    <citation type="journal article" date="2014" name="Int. J. Syst. Evol. Microbiol.">
        <title>Complete genome sequence of Corynebacterium casei LMG S-19264T (=DSM 44701T), isolated from a smear-ripened cheese.</title>
        <authorList>
            <consortium name="US DOE Joint Genome Institute (JGI-PGF)"/>
            <person name="Walter F."/>
            <person name="Albersmeier A."/>
            <person name="Kalinowski J."/>
            <person name="Ruckert C."/>
        </authorList>
    </citation>
    <scope>NUCLEOTIDE SEQUENCE</scope>
    <source>
        <strain evidence="1">JCM 4815</strain>
    </source>
</reference>
<reference evidence="1" key="2">
    <citation type="submission" date="2020-09" db="EMBL/GenBank/DDBJ databases">
        <authorList>
            <person name="Sun Q."/>
            <person name="Ohkuma M."/>
        </authorList>
    </citation>
    <scope>NUCLEOTIDE SEQUENCE</scope>
    <source>
        <strain evidence="1">JCM 4815</strain>
    </source>
</reference>
<evidence type="ECO:0000313" key="2">
    <source>
        <dbReference type="Proteomes" id="UP000622166"/>
    </source>
</evidence>
<proteinExistence type="predicted"/>
<keyword evidence="2" id="KW-1185">Reference proteome</keyword>
<name>A0A918PA58_9ACTN</name>
<organism evidence="1 2">
    <name type="scientific">Streptomyces poonensis</name>
    <dbReference type="NCBI Taxonomy" id="68255"/>
    <lineage>
        <taxon>Bacteria</taxon>
        <taxon>Bacillati</taxon>
        <taxon>Actinomycetota</taxon>
        <taxon>Actinomycetes</taxon>
        <taxon>Kitasatosporales</taxon>
        <taxon>Streptomycetaceae</taxon>
        <taxon>Streptomyces</taxon>
    </lineage>
</organism>
<accession>A0A918PA58</accession>
<dbReference type="InterPro" id="IPR029016">
    <property type="entry name" value="GAF-like_dom_sf"/>
</dbReference>
<dbReference type="SUPFAM" id="SSF55781">
    <property type="entry name" value="GAF domain-like"/>
    <property type="match status" value="1"/>
</dbReference>